<dbReference type="GO" id="GO:0019379">
    <property type="term" value="P:sulfate assimilation, phosphoadenylyl sulfate reduction by phosphoadenylyl-sulfate reductase (thioredoxin)"/>
    <property type="evidence" value="ECO:0007669"/>
    <property type="project" value="UniProtKB-UniRule"/>
</dbReference>
<keyword evidence="4" id="KW-0411">Iron-sulfur</keyword>
<keyword evidence="7" id="KW-1185">Reference proteome</keyword>
<evidence type="ECO:0000313" key="6">
    <source>
        <dbReference type="EMBL" id="TWT57526.1"/>
    </source>
</evidence>
<keyword evidence="4" id="KW-0408">Iron</keyword>
<evidence type="ECO:0000256" key="4">
    <source>
        <dbReference type="HAMAP-Rule" id="MF_00063"/>
    </source>
</evidence>
<dbReference type="InterPro" id="IPR014729">
    <property type="entry name" value="Rossmann-like_a/b/a_fold"/>
</dbReference>
<dbReference type="PANTHER" id="PTHR46509">
    <property type="entry name" value="PHOSPHOADENOSINE PHOSPHOSULFATE REDUCTASE"/>
    <property type="match status" value="1"/>
</dbReference>
<feature type="binding site" evidence="4">
    <location>
        <position position="201"/>
    </location>
    <ligand>
        <name>[4Fe-4S] cluster</name>
        <dbReference type="ChEBI" id="CHEBI:49883"/>
    </ligand>
</feature>
<evidence type="ECO:0000313" key="7">
    <source>
        <dbReference type="Proteomes" id="UP000317243"/>
    </source>
</evidence>
<comment type="subcellular location">
    <subcellularLocation>
        <location evidence="4">Cytoplasm</location>
    </subcellularLocation>
</comment>
<comment type="pathway">
    <text evidence="3 4">Sulfur metabolism; hydrogen sulfide biosynthesis; sulfite from sulfate.</text>
</comment>
<comment type="catalytic activity">
    <reaction evidence="4">
        <text>[thioredoxin]-disulfide + sulfite + AMP + 2 H(+) = adenosine 5'-phosphosulfate + [thioredoxin]-dithiol</text>
        <dbReference type="Rhea" id="RHEA:21976"/>
        <dbReference type="Rhea" id="RHEA-COMP:10698"/>
        <dbReference type="Rhea" id="RHEA-COMP:10700"/>
        <dbReference type="ChEBI" id="CHEBI:15378"/>
        <dbReference type="ChEBI" id="CHEBI:17359"/>
        <dbReference type="ChEBI" id="CHEBI:29950"/>
        <dbReference type="ChEBI" id="CHEBI:50058"/>
        <dbReference type="ChEBI" id="CHEBI:58243"/>
        <dbReference type="ChEBI" id="CHEBI:456215"/>
        <dbReference type="EC" id="1.8.4.10"/>
    </reaction>
</comment>
<accession>A0A5C5X3J3</accession>
<keyword evidence="2 4" id="KW-0560">Oxidoreductase</keyword>
<dbReference type="GO" id="GO:0043866">
    <property type="term" value="F:adenylyl-sulfate reductase (thioredoxin) activity"/>
    <property type="evidence" value="ECO:0007669"/>
    <property type="project" value="UniProtKB-EC"/>
</dbReference>
<dbReference type="EMBL" id="SIHI01000001">
    <property type="protein sequence ID" value="TWT57526.1"/>
    <property type="molecule type" value="Genomic_DNA"/>
</dbReference>
<evidence type="ECO:0000259" key="5">
    <source>
        <dbReference type="Pfam" id="PF01507"/>
    </source>
</evidence>
<dbReference type="GO" id="GO:0070814">
    <property type="term" value="P:hydrogen sulfide biosynthetic process"/>
    <property type="evidence" value="ECO:0007669"/>
    <property type="project" value="UniProtKB-UniRule"/>
</dbReference>
<keyword evidence="4" id="KW-0479">Metal-binding</keyword>
<sequence length="263" mass="29682">MARLTQTQLNRLSKNFEERTPDEMLRWAKDIFGDRVAAISAMQKSGSVMCHMISRLELDIPVLFVDTGVMFQETLETRDRISRDYGLTVRTLHPELTMVEQTEKMGVLYMSVEGQEECCHMRKVEPLLKTKGDYDALIGSLRRADGGRRGVCPLLAVDIEMNTVRINPMANFTDEQMAAYLAEQDVIINPLHDQGYTTIGCNRCTTPVLPHEPKRAGRWRHLGTAAAYCGINPTDMSDGESEAIDLPQDLVDRILGQKTDFMI</sequence>
<dbReference type="NCBIfam" id="NF002537">
    <property type="entry name" value="PRK02090.1"/>
    <property type="match status" value="1"/>
</dbReference>
<dbReference type="SUPFAM" id="SSF52402">
    <property type="entry name" value="Adenine nucleotide alpha hydrolases-like"/>
    <property type="match status" value="1"/>
</dbReference>
<dbReference type="GO" id="GO:0005737">
    <property type="term" value="C:cytoplasm"/>
    <property type="evidence" value="ECO:0007669"/>
    <property type="project" value="UniProtKB-SubCell"/>
</dbReference>
<feature type="active site" description="Nucleophile; cysteine thiosulfonate intermediate" evidence="4">
    <location>
        <position position="229"/>
    </location>
</feature>
<organism evidence="6 7">
    <name type="scientific">Thalassoglobus neptunius</name>
    <dbReference type="NCBI Taxonomy" id="1938619"/>
    <lineage>
        <taxon>Bacteria</taxon>
        <taxon>Pseudomonadati</taxon>
        <taxon>Planctomycetota</taxon>
        <taxon>Planctomycetia</taxon>
        <taxon>Planctomycetales</taxon>
        <taxon>Planctomycetaceae</taxon>
        <taxon>Thalassoglobus</taxon>
    </lineage>
</organism>
<dbReference type="PANTHER" id="PTHR46509:SF1">
    <property type="entry name" value="PHOSPHOADENOSINE PHOSPHOSULFATE REDUCTASE"/>
    <property type="match status" value="1"/>
</dbReference>
<gene>
    <name evidence="4 6" type="primary">cysH</name>
    <name evidence="6" type="ORF">KOR42_08870</name>
</gene>
<reference evidence="6 7" key="1">
    <citation type="submission" date="2019-02" db="EMBL/GenBank/DDBJ databases">
        <title>Deep-cultivation of Planctomycetes and their phenomic and genomic characterization uncovers novel biology.</title>
        <authorList>
            <person name="Wiegand S."/>
            <person name="Jogler M."/>
            <person name="Boedeker C."/>
            <person name="Pinto D."/>
            <person name="Vollmers J."/>
            <person name="Rivas-Marin E."/>
            <person name="Kohn T."/>
            <person name="Peeters S.H."/>
            <person name="Heuer A."/>
            <person name="Rast P."/>
            <person name="Oberbeckmann S."/>
            <person name="Bunk B."/>
            <person name="Jeske O."/>
            <person name="Meyerdierks A."/>
            <person name="Storesund J.E."/>
            <person name="Kallscheuer N."/>
            <person name="Luecker S."/>
            <person name="Lage O.M."/>
            <person name="Pohl T."/>
            <person name="Merkel B.J."/>
            <person name="Hornburger P."/>
            <person name="Mueller R.-W."/>
            <person name="Bruemmer F."/>
            <person name="Labrenz M."/>
            <person name="Spormann A.M."/>
            <person name="Op Den Camp H."/>
            <person name="Overmann J."/>
            <person name="Amann R."/>
            <person name="Jetten M.S.M."/>
            <person name="Mascher T."/>
            <person name="Medema M.H."/>
            <person name="Devos D.P."/>
            <person name="Kaster A.-K."/>
            <person name="Ovreas L."/>
            <person name="Rohde M."/>
            <person name="Galperin M.Y."/>
            <person name="Jogler C."/>
        </authorList>
    </citation>
    <scope>NUCLEOTIDE SEQUENCE [LARGE SCALE GENOMIC DNA]</scope>
    <source>
        <strain evidence="6 7">KOR42</strain>
    </source>
</reference>
<feature type="domain" description="Phosphoadenosine phosphosulphate reductase" evidence="5">
    <location>
        <begin position="40"/>
        <end position="207"/>
    </location>
</feature>
<dbReference type="OrthoDB" id="9772604at2"/>
<name>A0A5C5X3J3_9PLAN</name>
<comment type="similarity">
    <text evidence="1 4">Belongs to the PAPS reductase family. CysH subfamily.</text>
</comment>
<keyword evidence="4" id="KW-0963">Cytoplasm</keyword>
<dbReference type="RefSeq" id="WP_146507351.1">
    <property type="nucleotide sequence ID" value="NZ_SIHI01000001.1"/>
</dbReference>
<dbReference type="GO" id="GO:0046872">
    <property type="term" value="F:metal ion binding"/>
    <property type="evidence" value="ECO:0007669"/>
    <property type="project" value="UniProtKB-KW"/>
</dbReference>
<feature type="binding site" evidence="4">
    <location>
        <position position="119"/>
    </location>
    <ligand>
        <name>[4Fe-4S] cluster</name>
        <dbReference type="ChEBI" id="CHEBI:49883"/>
    </ligand>
</feature>
<dbReference type="PIRSF" id="PIRSF000857">
    <property type="entry name" value="PAPS_reductase"/>
    <property type="match status" value="1"/>
</dbReference>
<evidence type="ECO:0000256" key="3">
    <source>
        <dbReference type="ARBA" id="ARBA00024327"/>
    </source>
</evidence>
<dbReference type="Pfam" id="PF01507">
    <property type="entry name" value="PAPS_reduct"/>
    <property type="match status" value="1"/>
</dbReference>
<dbReference type="GO" id="GO:0051539">
    <property type="term" value="F:4 iron, 4 sulfur cluster binding"/>
    <property type="evidence" value="ECO:0007669"/>
    <property type="project" value="UniProtKB-UniRule"/>
</dbReference>
<dbReference type="GO" id="GO:0004604">
    <property type="term" value="F:phosphoadenylyl-sulfate reductase (thioredoxin) activity"/>
    <property type="evidence" value="ECO:0007669"/>
    <property type="project" value="UniProtKB-UniRule"/>
</dbReference>
<protein>
    <recommendedName>
        <fullName evidence="4">Adenosine 5'-phosphosulfate reductase</fullName>
        <shortName evidence="4">APS reductase</shortName>
        <ecNumber evidence="4">1.8.4.10</ecNumber>
    </recommendedName>
    <alternativeName>
        <fullName evidence="4">5'-adenylylsulfate reductase</fullName>
    </alternativeName>
    <alternativeName>
        <fullName evidence="4">Thioredoxin-dependent 5'-adenylylsulfate reductase</fullName>
    </alternativeName>
</protein>
<comment type="function">
    <text evidence="4">Catalyzes the formation of sulfite from adenosine 5'-phosphosulfate (APS) using thioredoxin as an electron donor.</text>
</comment>
<dbReference type="AlphaFoldDB" id="A0A5C5X3J3"/>
<dbReference type="HAMAP" id="MF_00063">
    <property type="entry name" value="CysH"/>
    <property type="match status" value="1"/>
</dbReference>
<feature type="binding site" evidence="4">
    <location>
        <position position="204"/>
    </location>
    <ligand>
        <name>[4Fe-4S] cluster</name>
        <dbReference type="ChEBI" id="CHEBI:49883"/>
    </ligand>
</feature>
<dbReference type="InterPro" id="IPR002500">
    <property type="entry name" value="PAPS_reduct_dom"/>
</dbReference>
<proteinExistence type="inferred from homology"/>
<dbReference type="InterPro" id="IPR004511">
    <property type="entry name" value="PAPS/APS_Rdtase"/>
</dbReference>
<dbReference type="Proteomes" id="UP000317243">
    <property type="component" value="Unassembled WGS sequence"/>
</dbReference>
<dbReference type="EC" id="1.8.4.10" evidence="4"/>
<comment type="cofactor">
    <cofactor evidence="4">
        <name>[4Fe-4S] cluster</name>
        <dbReference type="ChEBI" id="CHEBI:49883"/>
    </cofactor>
    <text evidence="4">Binds 1 [4Fe-4S] cluster per subunit.</text>
</comment>
<evidence type="ECO:0000256" key="2">
    <source>
        <dbReference type="ARBA" id="ARBA00023002"/>
    </source>
</evidence>
<dbReference type="Gene3D" id="3.40.50.620">
    <property type="entry name" value="HUPs"/>
    <property type="match status" value="1"/>
</dbReference>
<comment type="caution">
    <text evidence="6">The sequence shown here is derived from an EMBL/GenBank/DDBJ whole genome shotgun (WGS) entry which is preliminary data.</text>
</comment>
<evidence type="ECO:0000256" key="1">
    <source>
        <dbReference type="ARBA" id="ARBA00009732"/>
    </source>
</evidence>
<feature type="binding site" evidence="4">
    <location>
        <position position="118"/>
    </location>
    <ligand>
        <name>[4Fe-4S] cluster</name>
        <dbReference type="ChEBI" id="CHEBI:49883"/>
    </ligand>
</feature>